<evidence type="ECO:0000313" key="3">
    <source>
        <dbReference type="Proteomes" id="UP000281547"/>
    </source>
</evidence>
<comment type="caution">
    <text evidence="2">The sequence shown here is derived from an EMBL/GenBank/DDBJ whole genome shotgun (WGS) entry which is preliminary data.</text>
</comment>
<dbReference type="OrthoDB" id="7173870at2"/>
<proteinExistence type="predicted"/>
<sequence length="56" mass="6659">MGIDHETLVGFAKSWGLFYLIAMAIGVLIYTFWPRNRKRFDRAKNSILDKDDKPWR</sequence>
<dbReference type="RefSeq" id="WP_127187355.1">
    <property type="nucleotide sequence ID" value="NZ_RZNJ01000002.1"/>
</dbReference>
<feature type="transmembrane region" description="Helical" evidence="1">
    <location>
        <begin position="15"/>
        <end position="33"/>
    </location>
</feature>
<accession>A0A433XEM0</accession>
<evidence type="ECO:0000313" key="2">
    <source>
        <dbReference type="EMBL" id="RUT32398.1"/>
    </source>
</evidence>
<dbReference type="Proteomes" id="UP000281547">
    <property type="component" value="Unassembled WGS sequence"/>
</dbReference>
<dbReference type="EMBL" id="RZNJ01000002">
    <property type="protein sequence ID" value="RUT32398.1"/>
    <property type="molecule type" value="Genomic_DNA"/>
</dbReference>
<keyword evidence="1" id="KW-0472">Membrane</keyword>
<reference evidence="2 3" key="1">
    <citation type="journal article" date="2016" name="Int. J. Syst. Evol. Microbiol.">
        <title>Arsenicitalea aurantiaca gen. nov., sp. nov., a new member of the family Hyphomicrobiaceae, isolated from high-arsenic sediment.</title>
        <authorList>
            <person name="Mu Y."/>
            <person name="Zhou L."/>
            <person name="Zeng X.C."/>
            <person name="Liu L."/>
            <person name="Pan Y."/>
            <person name="Chen X."/>
            <person name="Wang J."/>
            <person name="Li S."/>
            <person name="Li W.J."/>
            <person name="Wang Y."/>
        </authorList>
    </citation>
    <scope>NUCLEOTIDE SEQUENCE [LARGE SCALE GENOMIC DNA]</scope>
    <source>
        <strain evidence="2 3">42-50</strain>
    </source>
</reference>
<dbReference type="Pfam" id="PF05545">
    <property type="entry name" value="FixQ"/>
    <property type="match status" value="1"/>
</dbReference>
<name>A0A433XEM0_9HYPH</name>
<protein>
    <submittedName>
        <fullName evidence="2">Cbb3-type cytochrome c oxidase subunit 3</fullName>
    </submittedName>
</protein>
<dbReference type="CDD" id="cd01324">
    <property type="entry name" value="cbb3_Oxidase_CcoQ"/>
    <property type="match status" value="1"/>
</dbReference>
<gene>
    <name evidence="2" type="ORF">EMQ25_04350</name>
</gene>
<evidence type="ECO:0000256" key="1">
    <source>
        <dbReference type="SAM" id="Phobius"/>
    </source>
</evidence>
<dbReference type="AlphaFoldDB" id="A0A433XEM0"/>
<dbReference type="InterPro" id="IPR008621">
    <property type="entry name" value="Cbb3-typ_cyt_oxidase_comp"/>
</dbReference>
<keyword evidence="1" id="KW-1133">Transmembrane helix</keyword>
<keyword evidence="1" id="KW-0812">Transmembrane</keyword>
<organism evidence="2 3">
    <name type="scientific">Arsenicitalea aurantiaca</name>
    <dbReference type="NCBI Taxonomy" id="1783274"/>
    <lineage>
        <taxon>Bacteria</taxon>
        <taxon>Pseudomonadati</taxon>
        <taxon>Pseudomonadota</taxon>
        <taxon>Alphaproteobacteria</taxon>
        <taxon>Hyphomicrobiales</taxon>
        <taxon>Devosiaceae</taxon>
        <taxon>Arsenicitalea</taxon>
    </lineage>
</organism>
<keyword evidence="3" id="KW-1185">Reference proteome</keyword>